<name>B7KLR1_GLOC7</name>
<dbReference type="InterPro" id="IPR010372">
    <property type="entry name" value="DNA_pol3_delta_N"/>
</dbReference>
<keyword evidence="6" id="KW-0239">DNA-directed DNA polymerase</keyword>
<keyword evidence="12" id="KW-1185">Reference proteome</keyword>
<keyword evidence="5" id="KW-0235">DNA replication</keyword>
<dbReference type="EMBL" id="CP001292">
    <property type="protein sequence ID" value="ACK73733.1"/>
    <property type="molecule type" value="Genomic_DNA"/>
</dbReference>
<dbReference type="GO" id="GO:0006261">
    <property type="term" value="P:DNA-templated DNA replication"/>
    <property type="evidence" value="ECO:0007669"/>
    <property type="project" value="TreeGrafter"/>
</dbReference>
<dbReference type="eggNOG" id="COG1466">
    <property type="taxonomic scope" value="Bacteria"/>
</dbReference>
<dbReference type="InterPro" id="IPR008921">
    <property type="entry name" value="DNA_pol3_clamp-load_cplx_C"/>
</dbReference>
<evidence type="ECO:0000256" key="5">
    <source>
        <dbReference type="ARBA" id="ARBA00022705"/>
    </source>
</evidence>
<dbReference type="Proteomes" id="UP000002384">
    <property type="component" value="Plasmid pP742401"/>
</dbReference>
<evidence type="ECO:0000256" key="3">
    <source>
        <dbReference type="ARBA" id="ARBA00022679"/>
    </source>
</evidence>
<dbReference type="PANTHER" id="PTHR34388:SF1">
    <property type="entry name" value="DNA POLYMERASE III SUBUNIT DELTA"/>
    <property type="match status" value="1"/>
</dbReference>
<feature type="domain" description="DNA polymerase III delta N-terminal" evidence="9">
    <location>
        <begin position="5"/>
        <end position="117"/>
    </location>
</feature>
<evidence type="ECO:0000256" key="4">
    <source>
        <dbReference type="ARBA" id="ARBA00022695"/>
    </source>
</evidence>
<evidence type="ECO:0000313" key="12">
    <source>
        <dbReference type="Proteomes" id="UP000002384"/>
    </source>
</evidence>
<gene>
    <name evidence="11" type="ordered locus">PCC7424_5666</name>
</gene>
<evidence type="ECO:0000259" key="9">
    <source>
        <dbReference type="Pfam" id="PF06144"/>
    </source>
</evidence>
<dbReference type="GO" id="GO:0003677">
    <property type="term" value="F:DNA binding"/>
    <property type="evidence" value="ECO:0007669"/>
    <property type="project" value="InterPro"/>
</dbReference>
<dbReference type="Gene3D" id="1.10.8.60">
    <property type="match status" value="1"/>
</dbReference>
<dbReference type="GO" id="GO:0003887">
    <property type="term" value="F:DNA-directed DNA polymerase activity"/>
    <property type="evidence" value="ECO:0007669"/>
    <property type="project" value="UniProtKB-KW"/>
</dbReference>
<evidence type="ECO:0000256" key="8">
    <source>
        <dbReference type="ARBA" id="ARBA00049244"/>
    </source>
</evidence>
<evidence type="ECO:0000259" key="10">
    <source>
        <dbReference type="Pfam" id="PF21694"/>
    </source>
</evidence>
<protein>
    <recommendedName>
        <fullName evidence="2">DNA polymerase III subunit delta</fullName>
        <ecNumber evidence="1">2.7.7.7</ecNumber>
    </recommendedName>
</protein>
<dbReference type="AlphaFoldDB" id="B7KLR1"/>
<dbReference type="OrthoDB" id="581300at2"/>
<dbReference type="KEGG" id="cyc:PCC7424_5666"/>
<dbReference type="Pfam" id="PF06144">
    <property type="entry name" value="DNA_pol3_delta"/>
    <property type="match status" value="1"/>
</dbReference>
<dbReference type="InterPro" id="IPR005790">
    <property type="entry name" value="DNA_polIII_delta"/>
</dbReference>
<keyword evidence="3" id="KW-0808">Transferase</keyword>
<dbReference type="SUPFAM" id="SSF48019">
    <property type="entry name" value="post-AAA+ oligomerization domain-like"/>
    <property type="match status" value="1"/>
</dbReference>
<evidence type="ECO:0000256" key="2">
    <source>
        <dbReference type="ARBA" id="ARBA00017703"/>
    </source>
</evidence>
<feature type="domain" description="DNA polymerase III delta subunit-like C-terminal" evidence="10">
    <location>
        <begin position="198"/>
        <end position="306"/>
    </location>
</feature>
<organism evidence="11 12">
    <name type="scientific">Gloeothece citriformis (strain PCC 7424)</name>
    <name type="common">Cyanothece sp. (strain PCC 7424)</name>
    <dbReference type="NCBI Taxonomy" id="65393"/>
    <lineage>
        <taxon>Bacteria</taxon>
        <taxon>Bacillati</taxon>
        <taxon>Cyanobacteriota</taxon>
        <taxon>Cyanophyceae</taxon>
        <taxon>Oscillatoriophycideae</taxon>
        <taxon>Chroococcales</taxon>
        <taxon>Aphanothecaceae</taxon>
        <taxon>Gloeothece</taxon>
        <taxon>Gloeothece citriformis</taxon>
    </lineage>
</organism>
<dbReference type="RefSeq" id="WP_012599647.1">
    <property type="nucleotide sequence ID" value="NC_011738.1"/>
</dbReference>
<evidence type="ECO:0000256" key="1">
    <source>
        <dbReference type="ARBA" id="ARBA00012417"/>
    </source>
</evidence>
<dbReference type="SUPFAM" id="SSF52540">
    <property type="entry name" value="P-loop containing nucleoside triphosphate hydrolases"/>
    <property type="match status" value="1"/>
</dbReference>
<dbReference type="InterPro" id="IPR048466">
    <property type="entry name" value="DNA_pol3_delta-like_C"/>
</dbReference>
<dbReference type="HOGENOM" id="CLU_044694_2_1_3"/>
<evidence type="ECO:0000256" key="7">
    <source>
        <dbReference type="ARBA" id="ARBA00034754"/>
    </source>
</evidence>
<keyword evidence="4" id="KW-0548">Nucleotidyltransferase</keyword>
<proteinExistence type="inferred from homology"/>
<accession>B7KLR1</accession>
<reference evidence="12" key="1">
    <citation type="journal article" date="2011" name="MBio">
        <title>Novel metabolic attributes of the genus Cyanothece, comprising a group of unicellular nitrogen-fixing Cyanobacteria.</title>
        <authorList>
            <person name="Bandyopadhyay A."/>
            <person name="Elvitigala T."/>
            <person name="Welsh E."/>
            <person name="Stockel J."/>
            <person name="Liberton M."/>
            <person name="Min H."/>
            <person name="Sherman L.A."/>
            <person name="Pakrasi H.B."/>
        </authorList>
    </citation>
    <scope>NUCLEOTIDE SEQUENCE [LARGE SCALE GENOMIC DNA]</scope>
    <source>
        <strain evidence="12">PCC 7424</strain>
        <plasmid evidence="12">pP742401</plasmid>
    </source>
</reference>
<dbReference type="Pfam" id="PF21694">
    <property type="entry name" value="DNA_pol3_delta_C"/>
    <property type="match status" value="1"/>
</dbReference>
<dbReference type="NCBIfam" id="TIGR01128">
    <property type="entry name" value="holA"/>
    <property type="match status" value="1"/>
</dbReference>
<dbReference type="GO" id="GO:0009360">
    <property type="term" value="C:DNA polymerase III complex"/>
    <property type="evidence" value="ECO:0007669"/>
    <property type="project" value="InterPro"/>
</dbReference>
<evidence type="ECO:0000313" key="11">
    <source>
        <dbReference type="EMBL" id="ACK73733.1"/>
    </source>
</evidence>
<dbReference type="EC" id="2.7.7.7" evidence="1"/>
<dbReference type="Gene3D" id="1.20.272.10">
    <property type="match status" value="1"/>
</dbReference>
<geneLocation type="plasmid" evidence="11 12">
    <name>pP742401</name>
</geneLocation>
<dbReference type="InterPro" id="IPR027417">
    <property type="entry name" value="P-loop_NTPase"/>
</dbReference>
<comment type="similarity">
    <text evidence="7">Belongs to the DNA polymerase HolA subunit family.</text>
</comment>
<sequence>MPILLLTGDDLYTIEQVIKSRVNQLPLSTRSLNYHRFSGTCSPSQQDYFADSLMAARSLPLGSDSKIIVIDCDFKQLNISLEWLEILPLLPQTTTLIFCSFSLDKRLKVVKSLLRLAAHEEYLLIPPWPTEEISQLITKRASHYHLNLSPLIINYLVLAIGNDTARIDSELQKLTLLPNLTLVQVKGLVSSHTETGIKLAAALRKGNAYSTARLLNQLLDKGEHPLIIVASLLTQFRTWLWVKSALIKGLENDTQIASVCKIGNLKRMYFLRQEVKSLNLRSLFFALENLMALEVALKKGYSTQMILPTLLKITQSFFI</sequence>
<keyword evidence="11" id="KW-0614">Plasmid</keyword>
<dbReference type="Gene3D" id="3.40.50.300">
    <property type="entry name" value="P-loop containing nucleotide triphosphate hydrolases"/>
    <property type="match status" value="1"/>
</dbReference>
<evidence type="ECO:0000256" key="6">
    <source>
        <dbReference type="ARBA" id="ARBA00022932"/>
    </source>
</evidence>
<dbReference type="PANTHER" id="PTHR34388">
    <property type="entry name" value="DNA POLYMERASE III SUBUNIT DELTA"/>
    <property type="match status" value="1"/>
</dbReference>
<comment type="catalytic activity">
    <reaction evidence="8">
        <text>DNA(n) + a 2'-deoxyribonucleoside 5'-triphosphate = DNA(n+1) + diphosphate</text>
        <dbReference type="Rhea" id="RHEA:22508"/>
        <dbReference type="Rhea" id="RHEA-COMP:17339"/>
        <dbReference type="Rhea" id="RHEA-COMP:17340"/>
        <dbReference type="ChEBI" id="CHEBI:33019"/>
        <dbReference type="ChEBI" id="CHEBI:61560"/>
        <dbReference type="ChEBI" id="CHEBI:173112"/>
        <dbReference type="EC" id="2.7.7.7"/>
    </reaction>
</comment>